<keyword evidence="3" id="KW-1185">Reference proteome</keyword>
<feature type="region of interest" description="Disordered" evidence="1">
    <location>
        <begin position="116"/>
        <end position="141"/>
    </location>
</feature>
<evidence type="ECO:0000313" key="3">
    <source>
        <dbReference type="Proteomes" id="UP001054252"/>
    </source>
</evidence>
<feature type="compositionally biased region" description="Polar residues" evidence="1">
    <location>
        <begin position="132"/>
        <end position="141"/>
    </location>
</feature>
<evidence type="ECO:0000313" key="2">
    <source>
        <dbReference type="EMBL" id="GKV34070.1"/>
    </source>
</evidence>
<organism evidence="2 3">
    <name type="scientific">Rubroshorea leprosula</name>
    <dbReference type="NCBI Taxonomy" id="152421"/>
    <lineage>
        <taxon>Eukaryota</taxon>
        <taxon>Viridiplantae</taxon>
        <taxon>Streptophyta</taxon>
        <taxon>Embryophyta</taxon>
        <taxon>Tracheophyta</taxon>
        <taxon>Spermatophyta</taxon>
        <taxon>Magnoliopsida</taxon>
        <taxon>eudicotyledons</taxon>
        <taxon>Gunneridae</taxon>
        <taxon>Pentapetalae</taxon>
        <taxon>rosids</taxon>
        <taxon>malvids</taxon>
        <taxon>Malvales</taxon>
        <taxon>Dipterocarpaceae</taxon>
        <taxon>Rubroshorea</taxon>
    </lineage>
</organism>
<proteinExistence type="predicted"/>
<dbReference type="EMBL" id="BPVZ01000103">
    <property type="protein sequence ID" value="GKV34070.1"/>
    <property type="molecule type" value="Genomic_DNA"/>
</dbReference>
<evidence type="ECO:0000256" key="1">
    <source>
        <dbReference type="SAM" id="MobiDB-lite"/>
    </source>
</evidence>
<name>A0AAV5LA27_9ROSI</name>
<gene>
    <name evidence="2" type="ORF">SLEP1_g42491</name>
</gene>
<dbReference type="Proteomes" id="UP001054252">
    <property type="component" value="Unassembled WGS sequence"/>
</dbReference>
<reference evidence="2 3" key="1">
    <citation type="journal article" date="2021" name="Commun. Biol.">
        <title>The genome of Shorea leprosula (Dipterocarpaceae) highlights the ecological relevance of drought in aseasonal tropical rainforests.</title>
        <authorList>
            <person name="Ng K.K.S."/>
            <person name="Kobayashi M.J."/>
            <person name="Fawcett J.A."/>
            <person name="Hatakeyama M."/>
            <person name="Paape T."/>
            <person name="Ng C.H."/>
            <person name="Ang C.C."/>
            <person name="Tnah L.H."/>
            <person name="Lee C.T."/>
            <person name="Nishiyama T."/>
            <person name="Sese J."/>
            <person name="O'Brien M.J."/>
            <person name="Copetti D."/>
            <person name="Mohd Noor M.I."/>
            <person name="Ong R.C."/>
            <person name="Putra M."/>
            <person name="Sireger I.Z."/>
            <person name="Indrioko S."/>
            <person name="Kosugi Y."/>
            <person name="Izuno A."/>
            <person name="Isagi Y."/>
            <person name="Lee S.L."/>
            <person name="Shimizu K.K."/>
        </authorList>
    </citation>
    <scope>NUCLEOTIDE SEQUENCE [LARGE SCALE GENOMIC DNA]</scope>
    <source>
        <strain evidence="2">214</strain>
    </source>
</reference>
<accession>A0AAV5LA27</accession>
<protein>
    <submittedName>
        <fullName evidence="2">Uncharacterized protein</fullName>
    </submittedName>
</protein>
<dbReference type="AlphaFoldDB" id="A0AAV5LA27"/>
<comment type="caution">
    <text evidence="2">The sequence shown here is derived from an EMBL/GenBank/DDBJ whole genome shotgun (WGS) entry which is preliminary data.</text>
</comment>
<sequence length="161" mass="18532">MEWFKKVKDAVKYWWEEWDPQARDMHDEWVRNRGCNFSRFPQGLVGIPDKGHFLPIYYRSAVRAATNMLLKLLQICRRPLSLSPFFLDSRWWKKRREEKKKREEVATVAAAAATTATTTAAASDNGSKPIDNPSTCYQHAPSISNQDEQSIKYSSVVCTAC</sequence>